<reference evidence="1" key="1">
    <citation type="submission" date="2023-04" db="EMBL/GenBank/DDBJ databases">
        <title>Black Yeasts Isolated from many extreme environments.</title>
        <authorList>
            <person name="Coleine C."/>
            <person name="Stajich J.E."/>
            <person name="Selbmann L."/>
        </authorList>
    </citation>
    <scope>NUCLEOTIDE SEQUENCE</scope>
    <source>
        <strain evidence="1">CCFEE 5312</strain>
    </source>
</reference>
<evidence type="ECO:0000313" key="2">
    <source>
        <dbReference type="Proteomes" id="UP001271007"/>
    </source>
</evidence>
<evidence type="ECO:0000313" key="1">
    <source>
        <dbReference type="EMBL" id="KAK3055848.1"/>
    </source>
</evidence>
<sequence>MSSSRKPMESDHCIAAIIQCKSREGIVPLTLPLDTVQKADGDSRGYIGPPTVGKPRYLGTEHIVELVDDNSLALYLIANYPAVSHIEVVLGIKVGFLDGPDIGECLRDGELGNDLSCTLSVLWPVRSNCEFTFMVNGHRDGELYMVVRNLFLNSTTEAMLGGTARDDYTGRFGLEFVEYFTWMPGVGLNSPNVDAESGLRV</sequence>
<dbReference type="EMBL" id="JAWDJX010000007">
    <property type="protein sequence ID" value="KAK3055848.1"/>
    <property type="molecule type" value="Genomic_DNA"/>
</dbReference>
<organism evidence="1 2">
    <name type="scientific">Extremus antarcticus</name>
    <dbReference type="NCBI Taxonomy" id="702011"/>
    <lineage>
        <taxon>Eukaryota</taxon>
        <taxon>Fungi</taxon>
        <taxon>Dikarya</taxon>
        <taxon>Ascomycota</taxon>
        <taxon>Pezizomycotina</taxon>
        <taxon>Dothideomycetes</taxon>
        <taxon>Dothideomycetidae</taxon>
        <taxon>Mycosphaerellales</taxon>
        <taxon>Extremaceae</taxon>
        <taxon>Extremus</taxon>
    </lineage>
</organism>
<dbReference type="Proteomes" id="UP001271007">
    <property type="component" value="Unassembled WGS sequence"/>
</dbReference>
<proteinExistence type="predicted"/>
<keyword evidence="2" id="KW-1185">Reference proteome</keyword>
<gene>
    <name evidence="1" type="ORF">LTR09_003082</name>
</gene>
<protein>
    <submittedName>
        <fullName evidence="1">Uncharacterized protein</fullName>
    </submittedName>
</protein>
<name>A0AAJ0GEB0_9PEZI</name>
<dbReference type="AlphaFoldDB" id="A0AAJ0GEB0"/>
<accession>A0AAJ0GEB0</accession>
<comment type="caution">
    <text evidence="1">The sequence shown here is derived from an EMBL/GenBank/DDBJ whole genome shotgun (WGS) entry which is preliminary data.</text>
</comment>